<keyword evidence="3" id="KW-1185">Reference proteome</keyword>
<comment type="caution">
    <text evidence="2">The sequence shown here is derived from an EMBL/GenBank/DDBJ whole genome shotgun (WGS) entry which is preliminary data.</text>
</comment>
<keyword evidence="1" id="KW-1133">Transmembrane helix</keyword>
<dbReference type="InParanoid" id="A0A1C7N7B9"/>
<dbReference type="AlphaFoldDB" id="A0A1C7N7B9"/>
<evidence type="ECO:0008006" key="4">
    <source>
        <dbReference type="Google" id="ProtNLM"/>
    </source>
</evidence>
<name>A0A1C7N7B9_9FUNG</name>
<dbReference type="EMBL" id="LUGH01000461">
    <property type="protein sequence ID" value="OBZ84858.1"/>
    <property type="molecule type" value="Genomic_DNA"/>
</dbReference>
<evidence type="ECO:0000313" key="2">
    <source>
        <dbReference type="EMBL" id="OBZ84858.1"/>
    </source>
</evidence>
<feature type="transmembrane region" description="Helical" evidence="1">
    <location>
        <begin position="96"/>
        <end position="118"/>
    </location>
</feature>
<dbReference type="OrthoDB" id="3253553at2759"/>
<evidence type="ECO:0000256" key="1">
    <source>
        <dbReference type="SAM" id="Phobius"/>
    </source>
</evidence>
<feature type="transmembrane region" description="Helical" evidence="1">
    <location>
        <begin position="138"/>
        <end position="160"/>
    </location>
</feature>
<keyword evidence="1" id="KW-0472">Membrane</keyword>
<reference evidence="2 3" key="1">
    <citation type="submission" date="2016-03" db="EMBL/GenBank/DDBJ databases">
        <title>Choanephora cucurbitarum.</title>
        <authorList>
            <person name="Min B."/>
            <person name="Park H."/>
            <person name="Park J.-H."/>
            <person name="Shin H.-D."/>
            <person name="Choi I.-G."/>
        </authorList>
    </citation>
    <scope>NUCLEOTIDE SEQUENCE [LARGE SCALE GENOMIC DNA]</scope>
    <source>
        <strain evidence="2 3">KUS-F28377</strain>
    </source>
</reference>
<dbReference type="Proteomes" id="UP000093000">
    <property type="component" value="Unassembled WGS sequence"/>
</dbReference>
<evidence type="ECO:0000313" key="3">
    <source>
        <dbReference type="Proteomes" id="UP000093000"/>
    </source>
</evidence>
<accession>A0A1C7N7B9</accession>
<feature type="transmembrane region" description="Helical" evidence="1">
    <location>
        <begin position="61"/>
        <end position="84"/>
    </location>
</feature>
<organism evidence="2 3">
    <name type="scientific">Choanephora cucurbitarum</name>
    <dbReference type="NCBI Taxonomy" id="101091"/>
    <lineage>
        <taxon>Eukaryota</taxon>
        <taxon>Fungi</taxon>
        <taxon>Fungi incertae sedis</taxon>
        <taxon>Mucoromycota</taxon>
        <taxon>Mucoromycotina</taxon>
        <taxon>Mucoromycetes</taxon>
        <taxon>Mucorales</taxon>
        <taxon>Mucorineae</taxon>
        <taxon>Choanephoraceae</taxon>
        <taxon>Choanephoroideae</taxon>
        <taxon>Choanephora</taxon>
    </lineage>
</organism>
<protein>
    <recommendedName>
        <fullName evidence="4">MARVEL domain-containing protein</fullName>
    </recommendedName>
</protein>
<keyword evidence="1" id="KW-0812">Transmembrane</keyword>
<sequence>MKDNLKVLNEKYKVALNHKLRWVYSCMRVWQLIAAIGAFGFQIGATTYANEPSPFERQDLLYLGYVLSWFSITWSLVQGMFYVVRRCSQGPSIKMPLIILFDMTLAALLGICSCYEITNYHCKLGLHRGWCDFYNTGLFFLMSLFVSYTIHTGWNLFLCLC</sequence>
<feature type="transmembrane region" description="Helical" evidence="1">
    <location>
        <begin position="29"/>
        <end position="49"/>
    </location>
</feature>
<proteinExistence type="predicted"/>
<gene>
    <name evidence="2" type="ORF">A0J61_07087</name>
</gene>